<keyword evidence="1" id="KW-0812">Transmembrane</keyword>
<dbReference type="Proteomes" id="UP000652761">
    <property type="component" value="Unassembled WGS sequence"/>
</dbReference>
<name>A0A843TR30_COLES</name>
<feature type="non-terminal residue" evidence="2">
    <location>
        <position position="204"/>
    </location>
</feature>
<dbReference type="AlphaFoldDB" id="A0A843TR30"/>
<evidence type="ECO:0000256" key="1">
    <source>
        <dbReference type="SAM" id="Phobius"/>
    </source>
</evidence>
<protein>
    <submittedName>
        <fullName evidence="2">Uncharacterized protein</fullName>
    </submittedName>
</protein>
<proteinExistence type="predicted"/>
<keyword evidence="1" id="KW-1133">Transmembrane helix</keyword>
<keyword evidence="3" id="KW-1185">Reference proteome</keyword>
<reference evidence="2" key="1">
    <citation type="submission" date="2017-07" db="EMBL/GenBank/DDBJ databases">
        <title>Taro Niue Genome Assembly and Annotation.</title>
        <authorList>
            <person name="Atibalentja N."/>
            <person name="Keating K."/>
            <person name="Fields C.J."/>
        </authorList>
    </citation>
    <scope>NUCLEOTIDE SEQUENCE</scope>
    <source>
        <strain evidence="2">Niue_2</strain>
        <tissue evidence="2">Leaf</tissue>
    </source>
</reference>
<keyword evidence="1" id="KW-0472">Membrane</keyword>
<accession>A0A843TR30</accession>
<feature type="transmembrane region" description="Helical" evidence="1">
    <location>
        <begin position="39"/>
        <end position="59"/>
    </location>
</feature>
<comment type="caution">
    <text evidence="2">The sequence shown here is derived from an EMBL/GenBank/DDBJ whole genome shotgun (WGS) entry which is preliminary data.</text>
</comment>
<evidence type="ECO:0000313" key="2">
    <source>
        <dbReference type="EMBL" id="MQL73541.1"/>
    </source>
</evidence>
<gene>
    <name evidence="2" type="ORF">Taro_005893</name>
</gene>
<evidence type="ECO:0000313" key="3">
    <source>
        <dbReference type="Proteomes" id="UP000652761"/>
    </source>
</evidence>
<organism evidence="2 3">
    <name type="scientific">Colocasia esculenta</name>
    <name type="common">Wild taro</name>
    <name type="synonym">Arum esculentum</name>
    <dbReference type="NCBI Taxonomy" id="4460"/>
    <lineage>
        <taxon>Eukaryota</taxon>
        <taxon>Viridiplantae</taxon>
        <taxon>Streptophyta</taxon>
        <taxon>Embryophyta</taxon>
        <taxon>Tracheophyta</taxon>
        <taxon>Spermatophyta</taxon>
        <taxon>Magnoliopsida</taxon>
        <taxon>Liliopsida</taxon>
        <taxon>Araceae</taxon>
        <taxon>Aroideae</taxon>
        <taxon>Colocasieae</taxon>
        <taxon>Colocasia</taxon>
    </lineage>
</organism>
<dbReference type="EMBL" id="NMUH01000172">
    <property type="protein sequence ID" value="MQL73541.1"/>
    <property type="molecule type" value="Genomic_DNA"/>
</dbReference>
<sequence length="204" mass="22951">LRSPELPPSQPPLSLAAVARAPRRLTASHHRRRRCTPPLHAAAAASFFLSLSILFSLFLQICRDYTLPINVDNDEDDDDDPEFTAATRATRRSYVEEDERRRGLGTSGVFFNPRIQYKDNVHNDGEVMRGTMNVITRLVRTMDERLDAMVERYRMKLGIYGGYNMRCAVQRLTLGTGATGGYGLRGILSGYEDYSALPHQQQGS</sequence>